<protein>
    <submittedName>
        <fullName evidence="3">Plasmid stabilization protein</fullName>
    </submittedName>
</protein>
<comment type="similarity">
    <text evidence="1">Belongs to the RelE toxin family.</text>
</comment>
<evidence type="ECO:0000313" key="3">
    <source>
        <dbReference type="EMBL" id="OOP57856.1"/>
    </source>
</evidence>
<dbReference type="InterPro" id="IPR051803">
    <property type="entry name" value="TA_system_RelE-like_toxin"/>
</dbReference>
<organism evidence="3 4">
    <name type="scientific">Candidatus Brocadia carolinensis</name>
    <dbReference type="NCBI Taxonomy" id="1004156"/>
    <lineage>
        <taxon>Bacteria</taxon>
        <taxon>Pseudomonadati</taxon>
        <taxon>Planctomycetota</taxon>
        <taxon>Candidatus Brocadiia</taxon>
        <taxon>Candidatus Brocadiales</taxon>
        <taxon>Candidatus Brocadiaceae</taxon>
        <taxon>Candidatus Brocadia</taxon>
    </lineage>
</organism>
<gene>
    <name evidence="3" type="ORF">AYP45_01090</name>
</gene>
<dbReference type="PANTHER" id="PTHR33755:SF5">
    <property type="entry name" value="TYPE II TOXIN-ANTITOXIN SYSTEM RELE_PARE FAMILY TOXIN"/>
    <property type="match status" value="1"/>
</dbReference>
<name>A0A1V4AXL0_9BACT</name>
<comment type="caution">
    <text evidence="3">The sequence shown here is derived from an EMBL/GenBank/DDBJ whole genome shotgun (WGS) entry which is preliminary data.</text>
</comment>
<dbReference type="Pfam" id="PF05016">
    <property type="entry name" value="ParE_toxin"/>
    <property type="match status" value="1"/>
</dbReference>
<keyword evidence="2" id="KW-1277">Toxin-antitoxin system</keyword>
<dbReference type="Proteomes" id="UP000189681">
    <property type="component" value="Unassembled WGS sequence"/>
</dbReference>
<evidence type="ECO:0000256" key="2">
    <source>
        <dbReference type="ARBA" id="ARBA00022649"/>
    </source>
</evidence>
<accession>A0A1V4AXL0</accession>
<dbReference type="PANTHER" id="PTHR33755">
    <property type="entry name" value="TOXIN PARE1-RELATED"/>
    <property type="match status" value="1"/>
</dbReference>
<evidence type="ECO:0000256" key="1">
    <source>
        <dbReference type="ARBA" id="ARBA00006226"/>
    </source>
</evidence>
<proteinExistence type="inferred from homology"/>
<dbReference type="InterPro" id="IPR035093">
    <property type="entry name" value="RelE/ParE_toxin_dom_sf"/>
</dbReference>
<dbReference type="STRING" id="1004156.AYP45_01090"/>
<evidence type="ECO:0000313" key="4">
    <source>
        <dbReference type="Proteomes" id="UP000189681"/>
    </source>
</evidence>
<reference evidence="3 4" key="1">
    <citation type="journal article" date="2017" name="Water Res.">
        <title>Discovery and metagenomic analysis of an anammox bacterial enrichment related to Candidatus "Brocadia caroliniensis" in a full-scale glycerol-fed nitritation-denitritation separate centrate treatment process.</title>
        <authorList>
            <person name="Park H."/>
            <person name="Brotto A.C."/>
            <person name="van Loosdrecht M.C."/>
            <person name="Chandran K."/>
        </authorList>
    </citation>
    <scope>NUCLEOTIDE SEQUENCE [LARGE SCALE GENOMIC DNA]</scope>
    <source>
        <strain evidence="3">26THWARD</strain>
    </source>
</reference>
<dbReference type="AlphaFoldDB" id="A0A1V4AXL0"/>
<dbReference type="EMBL" id="AYTS01000010">
    <property type="protein sequence ID" value="OOP57856.1"/>
    <property type="molecule type" value="Genomic_DNA"/>
</dbReference>
<dbReference type="InterPro" id="IPR007712">
    <property type="entry name" value="RelE/ParE_toxin"/>
</dbReference>
<dbReference type="Gene3D" id="3.30.2310.20">
    <property type="entry name" value="RelE-like"/>
    <property type="match status" value="1"/>
</dbReference>
<sequence>MAPKVIWSHEATADLESLVDYIARDSAFYAAAFVQEILDASRSLNEFSARGRIVPEISNPNIRELFVREYRLVYSVEVSRVVILGLIHGKRDLKTLWEREQRG</sequence>